<sequence>MVANILDSLVNDNIEEMMEVVKLKVQSAINGRKDKSMCINTCALLVTPVKKWPLNKDYPDLSEYELDGWQIKGQGGDFGDQKEGEKEFQAC</sequence>
<reference evidence="1" key="1">
    <citation type="submission" date="2014-11" db="EMBL/GenBank/DDBJ databases">
        <authorList>
            <person name="Otto D Thomas"/>
            <person name="Naeem Raeece"/>
        </authorList>
    </citation>
    <scope>NUCLEOTIDE SEQUENCE</scope>
</reference>
<dbReference type="EMBL" id="CDMZ01001875">
    <property type="protein sequence ID" value="CEM38668.1"/>
    <property type="molecule type" value="Genomic_DNA"/>
</dbReference>
<proteinExistence type="predicted"/>
<dbReference type="AlphaFoldDB" id="A0A0G4H527"/>
<organism evidence="1">
    <name type="scientific">Chromera velia CCMP2878</name>
    <dbReference type="NCBI Taxonomy" id="1169474"/>
    <lineage>
        <taxon>Eukaryota</taxon>
        <taxon>Sar</taxon>
        <taxon>Alveolata</taxon>
        <taxon>Colpodellida</taxon>
        <taxon>Chromeraceae</taxon>
        <taxon>Chromera</taxon>
    </lineage>
</organism>
<dbReference type="VEuPathDB" id="CryptoDB:Cvel_5692"/>
<protein>
    <submittedName>
        <fullName evidence="1">Uncharacterized protein</fullName>
    </submittedName>
</protein>
<name>A0A0G4H527_9ALVE</name>
<gene>
    <name evidence="1" type="ORF">Cvel_5692</name>
</gene>
<accession>A0A0G4H527</accession>
<evidence type="ECO:0000313" key="1">
    <source>
        <dbReference type="EMBL" id="CEM38668.1"/>
    </source>
</evidence>